<gene>
    <name evidence="3" type="ORF">D9619_012424</name>
</gene>
<keyword evidence="1" id="KW-0677">Repeat</keyword>
<keyword evidence="4" id="KW-1185">Reference proteome</keyword>
<dbReference type="Gene3D" id="3.40.50.300">
    <property type="entry name" value="P-loop containing nucleotide triphosphate hydrolases"/>
    <property type="match status" value="1"/>
</dbReference>
<comment type="caution">
    <text evidence="3">The sequence shown here is derived from an EMBL/GenBank/DDBJ whole genome shotgun (WGS) entry which is preliminary data.</text>
</comment>
<dbReference type="PANTHER" id="PTHR10039">
    <property type="entry name" value="AMELOGENIN"/>
    <property type="match status" value="1"/>
</dbReference>
<dbReference type="SUPFAM" id="SSF52540">
    <property type="entry name" value="P-loop containing nucleoside triphosphate hydrolases"/>
    <property type="match status" value="1"/>
</dbReference>
<evidence type="ECO:0000259" key="2">
    <source>
        <dbReference type="PROSITE" id="PS50837"/>
    </source>
</evidence>
<feature type="domain" description="NACHT" evidence="2">
    <location>
        <begin position="116"/>
        <end position="245"/>
    </location>
</feature>
<dbReference type="EMBL" id="JAACJJ010000059">
    <property type="protein sequence ID" value="KAF5309575.1"/>
    <property type="molecule type" value="Genomic_DNA"/>
</dbReference>
<dbReference type="OrthoDB" id="5967843at2759"/>
<dbReference type="InterPro" id="IPR027417">
    <property type="entry name" value="P-loop_NTPase"/>
</dbReference>
<organism evidence="3 4">
    <name type="scientific">Psilocybe cf. subviscida</name>
    <dbReference type="NCBI Taxonomy" id="2480587"/>
    <lineage>
        <taxon>Eukaryota</taxon>
        <taxon>Fungi</taxon>
        <taxon>Dikarya</taxon>
        <taxon>Basidiomycota</taxon>
        <taxon>Agaricomycotina</taxon>
        <taxon>Agaricomycetes</taxon>
        <taxon>Agaricomycetidae</taxon>
        <taxon>Agaricales</taxon>
        <taxon>Agaricineae</taxon>
        <taxon>Strophariaceae</taxon>
        <taxon>Psilocybe</taxon>
    </lineage>
</organism>
<evidence type="ECO:0000313" key="4">
    <source>
        <dbReference type="Proteomes" id="UP000567179"/>
    </source>
</evidence>
<dbReference type="InterPro" id="IPR007111">
    <property type="entry name" value="NACHT_NTPase"/>
</dbReference>
<dbReference type="InterPro" id="IPR056884">
    <property type="entry name" value="NPHP3-like_N"/>
</dbReference>
<accession>A0A8H5AR52</accession>
<dbReference type="AlphaFoldDB" id="A0A8H5AR52"/>
<reference evidence="3 4" key="1">
    <citation type="journal article" date="2020" name="ISME J.">
        <title>Uncovering the hidden diversity of litter-decomposition mechanisms in mushroom-forming fungi.</title>
        <authorList>
            <person name="Floudas D."/>
            <person name="Bentzer J."/>
            <person name="Ahren D."/>
            <person name="Johansson T."/>
            <person name="Persson P."/>
            <person name="Tunlid A."/>
        </authorList>
    </citation>
    <scope>NUCLEOTIDE SEQUENCE [LARGE SCALE GENOMIC DNA]</scope>
    <source>
        <strain evidence="3 4">CBS 101986</strain>
    </source>
</reference>
<evidence type="ECO:0000256" key="1">
    <source>
        <dbReference type="ARBA" id="ARBA00022737"/>
    </source>
</evidence>
<proteinExistence type="predicted"/>
<dbReference type="Pfam" id="PF24883">
    <property type="entry name" value="NPHP3_N"/>
    <property type="match status" value="1"/>
</dbReference>
<dbReference type="PROSITE" id="PS50837">
    <property type="entry name" value="NACHT"/>
    <property type="match status" value="1"/>
</dbReference>
<evidence type="ECO:0000313" key="3">
    <source>
        <dbReference type="EMBL" id="KAF5309575.1"/>
    </source>
</evidence>
<dbReference type="PANTHER" id="PTHR10039:SF14">
    <property type="entry name" value="NACHT DOMAIN-CONTAINING PROTEIN"/>
    <property type="match status" value="1"/>
</dbReference>
<protein>
    <recommendedName>
        <fullName evidence="2">NACHT domain-containing protein</fullName>
    </recommendedName>
</protein>
<name>A0A8H5AR52_9AGAR</name>
<dbReference type="Proteomes" id="UP000567179">
    <property type="component" value="Unassembled WGS sequence"/>
</dbReference>
<sequence>MDSNPRTSAEQSKFLATIQTTTTPPAGSSAAGTPTMFNNAQNTYIKDSSFSITTNTTNIHTVGGSPLGVLHKRAAPNAILNAGGRADEVRCHPGTRKEVIARIEKWRDAQDGLTPPIFWLSGPAGAGKTAILQTVAERCNTQGIPQANFFFFRADSSRNNLAPLVATLVHQIILLYPSLRDPVATVLATNPLILDSVLEDQVRQLIVRPLQAIRQSSPSYVPPLLLIDGLDECESEEKLSQRQILHVFDKVLAEHSCPFRLLVASRDEPQIRAAFNGISSQLRTLYLDDQYRPERDIRTFVNDKFKRVRKTHPLAHTLDAAWPSVKDVEDVVKKSSGQFIYAATVMRFISHSSASPMLSLARVQGAAQISTRSPFSQLDAIYTYILSQVDDQDVLMDVLHAELLIQEYDVLAIEGMLVQLLEAYNHKYTKAMVQSCLAHLTPIAEYSDNRRLFFRHASFPDFLLDQSRSREYFVDLDAFNFKIQPAVWKGLKISDRLGLQIIAYPGLCRLHRLPPEFLCTLIAMNPSVFGELVSGEWARGMVKVADIFKRIYNLCTSDEDMTKYKQILRQWINTQPLEYGLIYRGTTDYKWPPYSHRYLAMAYINYYFMTEPSGHIGIALLPKTAFDARETALWLSELLHRIHKEKHVQEYDALLQKWTSWAAWNNVPLDGVDDLPNARWYLRRGGVRKWAATYLNLGSRPE</sequence>